<feature type="domain" description="Beta-lactamase-related" evidence="2">
    <location>
        <begin position="32"/>
        <end position="111"/>
    </location>
</feature>
<dbReference type="SUPFAM" id="SSF56601">
    <property type="entry name" value="beta-lactamase/transpeptidase-like"/>
    <property type="match status" value="1"/>
</dbReference>
<name>A0ABY7G0N5_MYAAR</name>
<dbReference type="InterPro" id="IPR012338">
    <property type="entry name" value="Beta-lactam/transpept-like"/>
</dbReference>
<gene>
    <name evidence="3" type="ORF">MAR_013719</name>
</gene>
<dbReference type="EMBL" id="CP111026">
    <property type="protein sequence ID" value="WAR28015.1"/>
    <property type="molecule type" value="Genomic_DNA"/>
</dbReference>
<proteinExistence type="predicted"/>
<feature type="non-terminal residue" evidence="3">
    <location>
        <position position="121"/>
    </location>
</feature>
<dbReference type="InterPro" id="IPR001466">
    <property type="entry name" value="Beta-lactam-related"/>
</dbReference>
<sequence>MLYVLRYFVAAIVFTSARGAVFDVETEQDVVNVIQATLECRHVSGMTVGIFKENETWTRGFGMADLKSGRPVDGDTLFNIGSVTKSFTMALLAILLKENKLHWTAKISDILGSEYGFIDDY</sequence>
<reference evidence="3" key="1">
    <citation type="submission" date="2022-11" db="EMBL/GenBank/DDBJ databases">
        <title>Centuries of genome instability and evolution in soft-shell clam transmissible cancer (bioRxiv).</title>
        <authorList>
            <person name="Hart S.F.M."/>
            <person name="Yonemitsu M.A."/>
            <person name="Giersch R.M."/>
            <person name="Beal B.F."/>
            <person name="Arriagada G."/>
            <person name="Davis B.W."/>
            <person name="Ostrander E.A."/>
            <person name="Goff S.P."/>
            <person name="Metzger M.J."/>
        </authorList>
    </citation>
    <scope>NUCLEOTIDE SEQUENCE</scope>
    <source>
        <strain evidence="3">MELC-2E11</strain>
        <tissue evidence="3">Siphon/mantle</tissue>
    </source>
</reference>
<dbReference type="InterPro" id="IPR050491">
    <property type="entry name" value="AmpC-like"/>
</dbReference>
<keyword evidence="4" id="KW-1185">Reference proteome</keyword>
<feature type="signal peptide" evidence="1">
    <location>
        <begin position="1"/>
        <end position="19"/>
    </location>
</feature>
<dbReference type="Pfam" id="PF00144">
    <property type="entry name" value="Beta-lactamase"/>
    <property type="match status" value="1"/>
</dbReference>
<evidence type="ECO:0000313" key="3">
    <source>
        <dbReference type="EMBL" id="WAR28015.1"/>
    </source>
</evidence>
<dbReference type="Proteomes" id="UP001164746">
    <property type="component" value="Chromosome 15"/>
</dbReference>
<dbReference type="Gene3D" id="3.40.710.10">
    <property type="entry name" value="DD-peptidase/beta-lactamase superfamily"/>
    <property type="match status" value="1"/>
</dbReference>
<accession>A0ABY7G0N5</accession>
<evidence type="ECO:0000256" key="1">
    <source>
        <dbReference type="SAM" id="SignalP"/>
    </source>
</evidence>
<evidence type="ECO:0000313" key="4">
    <source>
        <dbReference type="Proteomes" id="UP001164746"/>
    </source>
</evidence>
<dbReference type="PANTHER" id="PTHR46825">
    <property type="entry name" value="D-ALANYL-D-ALANINE-CARBOXYPEPTIDASE/ENDOPEPTIDASE AMPH"/>
    <property type="match status" value="1"/>
</dbReference>
<organism evidence="3 4">
    <name type="scientific">Mya arenaria</name>
    <name type="common">Soft-shell clam</name>
    <dbReference type="NCBI Taxonomy" id="6604"/>
    <lineage>
        <taxon>Eukaryota</taxon>
        <taxon>Metazoa</taxon>
        <taxon>Spiralia</taxon>
        <taxon>Lophotrochozoa</taxon>
        <taxon>Mollusca</taxon>
        <taxon>Bivalvia</taxon>
        <taxon>Autobranchia</taxon>
        <taxon>Heteroconchia</taxon>
        <taxon>Euheterodonta</taxon>
        <taxon>Imparidentia</taxon>
        <taxon>Neoheterodontei</taxon>
        <taxon>Myida</taxon>
        <taxon>Myoidea</taxon>
        <taxon>Myidae</taxon>
        <taxon>Mya</taxon>
    </lineage>
</organism>
<keyword evidence="1" id="KW-0732">Signal</keyword>
<protein>
    <submittedName>
        <fullName evidence="3">AMPC-like protein</fullName>
    </submittedName>
</protein>
<evidence type="ECO:0000259" key="2">
    <source>
        <dbReference type="Pfam" id="PF00144"/>
    </source>
</evidence>
<feature type="chain" id="PRO_5046880446" evidence="1">
    <location>
        <begin position="20"/>
        <end position="121"/>
    </location>
</feature>
<dbReference type="PANTHER" id="PTHR46825:SF15">
    <property type="entry name" value="BETA-LACTAMASE-RELATED DOMAIN-CONTAINING PROTEIN"/>
    <property type="match status" value="1"/>
</dbReference>